<feature type="transmembrane region" description="Helical" evidence="6">
    <location>
        <begin position="396"/>
        <end position="415"/>
    </location>
</feature>
<dbReference type="GO" id="GO:0022857">
    <property type="term" value="F:transmembrane transporter activity"/>
    <property type="evidence" value="ECO:0007669"/>
    <property type="project" value="InterPro"/>
</dbReference>
<keyword evidence="3 6" id="KW-0812">Transmembrane</keyword>
<keyword evidence="5 6" id="KW-0472">Membrane</keyword>
<comment type="caution">
    <text evidence="7">The sequence shown here is derived from an EMBL/GenBank/DDBJ whole genome shotgun (WGS) entry which is preliminary data.</text>
</comment>
<evidence type="ECO:0000256" key="4">
    <source>
        <dbReference type="ARBA" id="ARBA00022989"/>
    </source>
</evidence>
<dbReference type="EMBL" id="JABCIY010000252">
    <property type="protein sequence ID" value="KAF7186482.1"/>
    <property type="molecule type" value="Genomic_DNA"/>
</dbReference>
<organism evidence="7 8">
    <name type="scientific">Pseudocercospora fuligena</name>
    <dbReference type="NCBI Taxonomy" id="685502"/>
    <lineage>
        <taxon>Eukaryota</taxon>
        <taxon>Fungi</taxon>
        <taxon>Dikarya</taxon>
        <taxon>Ascomycota</taxon>
        <taxon>Pezizomycotina</taxon>
        <taxon>Dothideomycetes</taxon>
        <taxon>Dothideomycetidae</taxon>
        <taxon>Mycosphaerellales</taxon>
        <taxon>Mycosphaerellaceae</taxon>
        <taxon>Pseudocercospora</taxon>
    </lineage>
</organism>
<evidence type="ECO:0000256" key="3">
    <source>
        <dbReference type="ARBA" id="ARBA00022692"/>
    </source>
</evidence>
<keyword evidence="4 6" id="KW-1133">Transmembrane helix</keyword>
<feature type="transmembrane region" description="Helical" evidence="6">
    <location>
        <begin position="246"/>
        <end position="267"/>
    </location>
</feature>
<proteinExistence type="predicted"/>
<dbReference type="OrthoDB" id="1935484at2759"/>
<dbReference type="Gene3D" id="1.20.1250.20">
    <property type="entry name" value="MFS general substrate transporter like domains"/>
    <property type="match status" value="1"/>
</dbReference>
<dbReference type="GO" id="GO:0016020">
    <property type="term" value="C:membrane"/>
    <property type="evidence" value="ECO:0007669"/>
    <property type="project" value="UniProtKB-SubCell"/>
</dbReference>
<dbReference type="Proteomes" id="UP000660729">
    <property type="component" value="Unassembled WGS sequence"/>
</dbReference>
<feature type="transmembrane region" description="Helical" evidence="6">
    <location>
        <begin position="520"/>
        <end position="540"/>
    </location>
</feature>
<dbReference type="InterPro" id="IPR036259">
    <property type="entry name" value="MFS_trans_sf"/>
</dbReference>
<dbReference type="PANTHER" id="PTHR43791:SF65">
    <property type="entry name" value="MAJOR FACILITATOR SUPERFAMILY (MFS) PROFILE DOMAIN-CONTAINING PROTEIN-RELATED"/>
    <property type="match status" value="1"/>
</dbReference>
<evidence type="ECO:0000313" key="8">
    <source>
        <dbReference type="Proteomes" id="UP000660729"/>
    </source>
</evidence>
<keyword evidence="2" id="KW-0813">Transport</keyword>
<feature type="transmembrane region" description="Helical" evidence="6">
    <location>
        <begin position="427"/>
        <end position="447"/>
    </location>
</feature>
<dbReference type="Pfam" id="PF07690">
    <property type="entry name" value="MFS_1"/>
    <property type="match status" value="1"/>
</dbReference>
<comment type="subcellular location">
    <subcellularLocation>
        <location evidence="1">Membrane</location>
        <topology evidence="1">Multi-pass membrane protein</topology>
    </subcellularLocation>
</comment>
<protein>
    <submittedName>
        <fullName evidence="7">Putative transporter</fullName>
    </submittedName>
</protein>
<evidence type="ECO:0000256" key="1">
    <source>
        <dbReference type="ARBA" id="ARBA00004141"/>
    </source>
</evidence>
<dbReference type="InterPro" id="IPR011701">
    <property type="entry name" value="MFS"/>
</dbReference>
<feature type="transmembrane region" description="Helical" evidence="6">
    <location>
        <begin position="186"/>
        <end position="204"/>
    </location>
</feature>
<feature type="transmembrane region" description="Helical" evidence="6">
    <location>
        <begin position="453"/>
        <end position="473"/>
    </location>
</feature>
<evidence type="ECO:0000256" key="2">
    <source>
        <dbReference type="ARBA" id="ARBA00022448"/>
    </source>
</evidence>
<gene>
    <name evidence="7" type="ORF">HII31_12184</name>
</gene>
<name>A0A8H6R9R8_9PEZI</name>
<accession>A0A8H6R9R8</accession>
<reference evidence="7" key="1">
    <citation type="submission" date="2020-04" db="EMBL/GenBank/DDBJ databases">
        <title>Draft genome resource of the tomato pathogen Pseudocercospora fuligena.</title>
        <authorList>
            <person name="Zaccaron A."/>
        </authorList>
    </citation>
    <scope>NUCLEOTIDE SEQUENCE</scope>
    <source>
        <strain evidence="7">PF001</strain>
    </source>
</reference>
<keyword evidence="8" id="KW-1185">Reference proteome</keyword>
<feature type="transmembrane region" description="Helical" evidence="6">
    <location>
        <begin position="485"/>
        <end position="505"/>
    </location>
</feature>
<sequence length="578" mass="65925">MASKTIDAHISIAKVDDHDSSDHDSKEDVAALRNRILQEQELQKTEAPTLPIMTLFRRKQKDQEALNQIATQPSVYDDPSLAKYFQPIDSYENLHRFDPSARWTWAEELAIINKIDWRVTLWACVAFFALDLNRGNLSQANTDNFLDDLGLDTNDFNLGNTVFRLAFLCAELPSQLVSKKLGPDRWIPTIMCLWAFVAGSQFWLSGRASFLVCRALLGALQGGFIPDIILYLSYFFKGTELPFRLALFWTTLRVVDVIAPILAFGILRMRGLHGAEGWRWLFLLEGCLTLGIGIWSWFAMAPSPTKTKAWYRPKGWFTEREEVIMTNRILRDDPSKGDMHNRQAVDLKGLWEAVKDYNIWPIYIIGLMFQLPAGPPDQYLTLTLRNLGFGTFTSNLLTIPSQAAGAVTMLIFTYLSEIWNERAGIGAIGQVWVLPNVIALAVLPATTSPWARYALVTTLLSYPSTHAIQVAWCSRNSNAVRTRTVSTALYNMFVQVGGIIISNIYREDDRPLYRRGNRQLIAFCVTNIVIYGLTKAYYVWRNRVRSKKWDAMTQEDKVRYLETTKDTGSQRKDFRFAH</sequence>
<evidence type="ECO:0000256" key="5">
    <source>
        <dbReference type="ARBA" id="ARBA00023136"/>
    </source>
</evidence>
<dbReference type="PANTHER" id="PTHR43791">
    <property type="entry name" value="PERMEASE-RELATED"/>
    <property type="match status" value="1"/>
</dbReference>
<dbReference type="FunFam" id="1.20.1250.20:FF:000106">
    <property type="entry name" value="MFS transporter, putative"/>
    <property type="match status" value="1"/>
</dbReference>
<feature type="transmembrane region" description="Helical" evidence="6">
    <location>
        <begin position="211"/>
        <end position="234"/>
    </location>
</feature>
<feature type="transmembrane region" description="Helical" evidence="6">
    <location>
        <begin position="279"/>
        <end position="298"/>
    </location>
</feature>
<evidence type="ECO:0000256" key="6">
    <source>
        <dbReference type="SAM" id="Phobius"/>
    </source>
</evidence>
<dbReference type="AlphaFoldDB" id="A0A8H6R9R8"/>
<dbReference type="SUPFAM" id="SSF103473">
    <property type="entry name" value="MFS general substrate transporter"/>
    <property type="match status" value="1"/>
</dbReference>
<dbReference type="FunFam" id="1.20.1250.20:FF:000247">
    <property type="entry name" value="MFS general substrate transporter"/>
    <property type="match status" value="1"/>
</dbReference>
<evidence type="ECO:0000313" key="7">
    <source>
        <dbReference type="EMBL" id="KAF7186482.1"/>
    </source>
</evidence>